<dbReference type="InterPro" id="IPR012677">
    <property type="entry name" value="Nucleotide-bd_a/b_plait_sf"/>
</dbReference>
<evidence type="ECO:0000256" key="3">
    <source>
        <dbReference type="ARBA" id="ARBA00022691"/>
    </source>
</evidence>
<dbReference type="Gene3D" id="2.40.50.1070">
    <property type="match status" value="1"/>
</dbReference>
<feature type="binding site" evidence="6">
    <location>
        <position position="556"/>
    </location>
    <ligand>
        <name>S-adenosyl-L-methionine</name>
        <dbReference type="ChEBI" id="CHEBI:59789"/>
    </ligand>
</feature>
<dbReference type="GO" id="GO:0003723">
    <property type="term" value="F:RNA binding"/>
    <property type="evidence" value="ECO:0007669"/>
    <property type="project" value="TreeGrafter"/>
</dbReference>
<evidence type="ECO:0000256" key="1">
    <source>
        <dbReference type="ARBA" id="ARBA00022603"/>
    </source>
</evidence>
<gene>
    <name evidence="8" type="ORF">L798_10077</name>
</gene>
<protein>
    <recommendedName>
        <fullName evidence="4">tRNA (uracil(54)-C(5))-methyltransferase</fullName>
        <ecNumber evidence="4">2.1.1.35</ecNumber>
    </recommendedName>
</protein>
<organism evidence="8 9">
    <name type="scientific">Zootermopsis nevadensis</name>
    <name type="common">Dampwood termite</name>
    <dbReference type="NCBI Taxonomy" id="136037"/>
    <lineage>
        <taxon>Eukaryota</taxon>
        <taxon>Metazoa</taxon>
        <taxon>Ecdysozoa</taxon>
        <taxon>Arthropoda</taxon>
        <taxon>Hexapoda</taxon>
        <taxon>Insecta</taxon>
        <taxon>Pterygota</taxon>
        <taxon>Neoptera</taxon>
        <taxon>Polyneoptera</taxon>
        <taxon>Dictyoptera</taxon>
        <taxon>Blattodea</taxon>
        <taxon>Blattoidea</taxon>
        <taxon>Termitoidae</taxon>
        <taxon>Termopsidae</taxon>
        <taxon>Zootermopsis</taxon>
    </lineage>
</organism>
<dbReference type="InterPro" id="IPR035979">
    <property type="entry name" value="RBD_domain_sf"/>
</dbReference>
<evidence type="ECO:0000256" key="5">
    <source>
        <dbReference type="ARBA" id="ARBA00047278"/>
    </source>
</evidence>
<dbReference type="PANTHER" id="PTHR45904">
    <property type="entry name" value="TRNA (URACIL-5-)-METHYLTRANSFERASE"/>
    <property type="match status" value="1"/>
</dbReference>
<dbReference type="InterPro" id="IPR045850">
    <property type="entry name" value="TRM2_met"/>
</dbReference>
<proteinExistence type="inferred from homology"/>
<dbReference type="Pfam" id="PF05958">
    <property type="entry name" value="tRNA_U5-meth_tr"/>
    <property type="match status" value="1"/>
</dbReference>
<feature type="binding site" evidence="6">
    <location>
        <position position="507"/>
    </location>
    <ligand>
        <name>S-adenosyl-L-methionine</name>
        <dbReference type="ChEBI" id="CHEBI:59789"/>
    </ligand>
</feature>
<dbReference type="Proteomes" id="UP000027135">
    <property type="component" value="Unassembled WGS sequence"/>
</dbReference>
<dbReference type="EMBL" id="KK852807">
    <property type="protein sequence ID" value="KDR16066.1"/>
    <property type="molecule type" value="Genomic_DNA"/>
</dbReference>
<evidence type="ECO:0000256" key="4">
    <source>
        <dbReference type="ARBA" id="ARBA00033763"/>
    </source>
</evidence>
<dbReference type="GO" id="GO:0030697">
    <property type="term" value="F:tRNA (uracil(54)-C5)-methyltransferase activity, S-adenosyl methionine-dependent"/>
    <property type="evidence" value="ECO:0007669"/>
    <property type="project" value="UniProtKB-EC"/>
</dbReference>
<dbReference type="CDD" id="cd02440">
    <property type="entry name" value="AdoMet_MTases"/>
    <property type="match status" value="1"/>
</dbReference>
<dbReference type="STRING" id="136037.A0A067R8Z7"/>
<feature type="compositionally biased region" description="Basic and acidic residues" evidence="7">
    <location>
        <begin position="189"/>
        <end position="212"/>
    </location>
</feature>
<dbReference type="eggNOG" id="KOG2187">
    <property type="taxonomic scope" value="Eukaryota"/>
</dbReference>
<evidence type="ECO:0000256" key="2">
    <source>
        <dbReference type="ARBA" id="ARBA00022679"/>
    </source>
</evidence>
<comment type="catalytic activity">
    <reaction evidence="5">
        <text>uridine(54) in tRNA + S-adenosyl-L-methionine = 5-methyluridine(54) in tRNA + S-adenosyl-L-homocysteine + H(+)</text>
        <dbReference type="Rhea" id="RHEA:42712"/>
        <dbReference type="Rhea" id="RHEA-COMP:10167"/>
        <dbReference type="Rhea" id="RHEA-COMP:10193"/>
        <dbReference type="ChEBI" id="CHEBI:15378"/>
        <dbReference type="ChEBI" id="CHEBI:57856"/>
        <dbReference type="ChEBI" id="CHEBI:59789"/>
        <dbReference type="ChEBI" id="CHEBI:65315"/>
        <dbReference type="ChEBI" id="CHEBI:74447"/>
        <dbReference type="EC" id="2.1.1.35"/>
    </reaction>
    <physiologicalReaction direction="left-to-right" evidence="5">
        <dbReference type="Rhea" id="RHEA:42713"/>
    </physiologicalReaction>
</comment>
<dbReference type="EC" id="2.1.1.35" evidence="4"/>
<dbReference type="InterPro" id="IPR029063">
    <property type="entry name" value="SAM-dependent_MTases_sf"/>
</dbReference>
<dbReference type="GO" id="GO:0006396">
    <property type="term" value="P:RNA processing"/>
    <property type="evidence" value="ECO:0007669"/>
    <property type="project" value="InterPro"/>
</dbReference>
<feature type="binding site" evidence="6">
    <location>
        <position position="457"/>
    </location>
    <ligand>
        <name>S-adenosyl-L-methionine</name>
        <dbReference type="ChEBI" id="CHEBI:59789"/>
    </ligand>
</feature>
<dbReference type="SUPFAM" id="SSF54928">
    <property type="entry name" value="RNA-binding domain, RBD"/>
    <property type="match status" value="1"/>
</dbReference>
<keyword evidence="9" id="KW-1185">Reference proteome</keyword>
<dbReference type="Gene3D" id="3.30.70.330">
    <property type="match status" value="1"/>
</dbReference>
<dbReference type="SUPFAM" id="SSF53335">
    <property type="entry name" value="S-adenosyl-L-methionine-dependent methyltransferases"/>
    <property type="match status" value="1"/>
</dbReference>
<dbReference type="PANTHER" id="PTHR45904:SF2">
    <property type="entry name" value="TRNA (URACIL-5-)-METHYLTRANSFERASE HOMOLOG A"/>
    <property type="match status" value="1"/>
</dbReference>
<evidence type="ECO:0000313" key="9">
    <source>
        <dbReference type="Proteomes" id="UP000027135"/>
    </source>
</evidence>
<keyword evidence="3 6" id="KW-0949">S-adenosyl-L-methionine</keyword>
<accession>A0A067R8Z7</accession>
<dbReference type="FunCoup" id="A0A067R8Z7">
    <property type="interactions" value="1711"/>
</dbReference>
<dbReference type="OMA" id="TPLWNMP"/>
<dbReference type="Gene3D" id="3.40.50.150">
    <property type="entry name" value="Vaccinia Virus protein VP39"/>
    <property type="match status" value="1"/>
</dbReference>
<comment type="similarity">
    <text evidence="6">Belongs to the class I-like SAM-binding methyltransferase superfamily. RNA M5U methyltransferase family.</text>
</comment>
<feature type="compositionally biased region" description="Polar residues" evidence="7">
    <location>
        <begin position="55"/>
        <end position="76"/>
    </location>
</feature>
<evidence type="ECO:0000256" key="7">
    <source>
        <dbReference type="SAM" id="MobiDB-lite"/>
    </source>
</evidence>
<sequence>MTCFGVWYFWLVHNFKDYAPLRRCSCRSECRTVIWKMEESVSIIATDKEEVGLTGDTQTSKPNIQDMNGEDNQPVKNTDAEEIGRDNPYAYLDRADFTSEKFKIEIRGLPKFYGIGELKRLLNEKLKLGSNKVKPPAKGSYWVYVCFRSEEDRQNALKALDGYIWKNKTLTAEIAKPAPDPLVKKRRQQTHENKYGEDEAKKQKTDGSSQEDRLKASTIPFWNIPYDKQIEQKQENIRQMLMKMGYDMVKGNPALKPWVDQQKSKYNGLPCELWDIRASPVCDGYRNKCEFTVGVNEETGERTVGFRLGSYVRGFTGVGPVDCLRHIPGRMKEAAKTFEKFVVASNLGVFNPETHEGYWRQLTARLSTDSDQLMLVVGMHPQSLSQEELGKVKNDLKNFFENGEGKTCNVSSLYFQHILKRQAGKELPPLEHLMGDTHIYETLLGLKFRVSPEAFFQINTSAAEVLYNSVAELSCPTENTTVIDICCGTGSIGLCLAKKCGKVLGLDLLAQAVDDAKSNAEINGIVNCDFFVGKAEDILCSVMNRAVKEDVLAVVDPPRAGLHQRALVHLRRTEKLGKLVFLSCNPTAAVKNFVDLGRPTSKTYHGAPLVPVRAVPVDMFPHTSHCELVVYFERVDLNQLRKTQELKQTSLS</sequence>
<keyword evidence="1 6" id="KW-0489">Methyltransferase</keyword>
<feature type="region of interest" description="Disordered" evidence="7">
    <location>
        <begin position="54"/>
        <end position="80"/>
    </location>
</feature>
<feature type="region of interest" description="Disordered" evidence="7">
    <location>
        <begin position="176"/>
        <end position="212"/>
    </location>
</feature>
<evidence type="ECO:0000256" key="6">
    <source>
        <dbReference type="PROSITE-ProRule" id="PRU01024"/>
    </source>
</evidence>
<dbReference type="InterPro" id="IPR010280">
    <property type="entry name" value="U5_MeTrfase_fam"/>
</dbReference>
<evidence type="ECO:0000313" key="8">
    <source>
        <dbReference type="EMBL" id="KDR16066.1"/>
    </source>
</evidence>
<dbReference type="AlphaFoldDB" id="A0A067R8Z7"/>
<keyword evidence="2 6" id="KW-0808">Transferase</keyword>
<reference evidence="8 9" key="1">
    <citation type="journal article" date="2014" name="Nat. Commun.">
        <title>Molecular traces of alternative social organization in a termite genome.</title>
        <authorList>
            <person name="Terrapon N."/>
            <person name="Li C."/>
            <person name="Robertson H.M."/>
            <person name="Ji L."/>
            <person name="Meng X."/>
            <person name="Booth W."/>
            <person name="Chen Z."/>
            <person name="Childers C.P."/>
            <person name="Glastad K.M."/>
            <person name="Gokhale K."/>
            <person name="Gowin J."/>
            <person name="Gronenberg W."/>
            <person name="Hermansen R.A."/>
            <person name="Hu H."/>
            <person name="Hunt B.G."/>
            <person name="Huylmans A.K."/>
            <person name="Khalil S.M."/>
            <person name="Mitchell R.D."/>
            <person name="Munoz-Torres M.C."/>
            <person name="Mustard J.A."/>
            <person name="Pan H."/>
            <person name="Reese J.T."/>
            <person name="Scharf M.E."/>
            <person name="Sun F."/>
            <person name="Vogel H."/>
            <person name="Xiao J."/>
            <person name="Yang W."/>
            <person name="Yang Z."/>
            <person name="Yang Z."/>
            <person name="Zhou J."/>
            <person name="Zhu J."/>
            <person name="Brent C.S."/>
            <person name="Elsik C.G."/>
            <person name="Goodisman M.A."/>
            <person name="Liberles D.A."/>
            <person name="Roe R.M."/>
            <person name="Vargo E.L."/>
            <person name="Vilcinskas A."/>
            <person name="Wang J."/>
            <person name="Bornberg-Bauer E."/>
            <person name="Korb J."/>
            <person name="Zhang G."/>
            <person name="Liebig J."/>
        </authorList>
    </citation>
    <scope>NUCLEOTIDE SEQUENCE [LARGE SCALE GENOMIC DNA]</scope>
    <source>
        <tissue evidence="8">Whole organism</tissue>
    </source>
</reference>
<feature type="active site" description="Nucleophile" evidence="6">
    <location>
        <position position="584"/>
    </location>
</feature>
<name>A0A067R8Z7_ZOONE</name>
<comment type="caution">
    <text evidence="6">Lacks conserved residue(s) required for the propagation of feature annotation.</text>
</comment>
<dbReference type="InParanoid" id="A0A067R8Z7"/>
<dbReference type="PROSITE" id="PS51687">
    <property type="entry name" value="SAM_MT_RNA_M5U"/>
    <property type="match status" value="1"/>
</dbReference>
<dbReference type="GO" id="GO:0032259">
    <property type="term" value="P:methylation"/>
    <property type="evidence" value="ECO:0007669"/>
    <property type="project" value="UniProtKB-KW"/>
</dbReference>